<accession>A0A0G1XZB6</accession>
<dbReference type="EMBL" id="LCPZ01000020">
    <property type="protein sequence ID" value="KKW08012.1"/>
    <property type="molecule type" value="Genomic_DNA"/>
</dbReference>
<name>A0A0G1XZB6_9BACT</name>
<reference evidence="1 2" key="1">
    <citation type="journal article" date="2015" name="Nature">
        <title>rRNA introns, odd ribosomes, and small enigmatic genomes across a large radiation of phyla.</title>
        <authorList>
            <person name="Brown C.T."/>
            <person name="Hug L.A."/>
            <person name="Thomas B.C."/>
            <person name="Sharon I."/>
            <person name="Castelle C.J."/>
            <person name="Singh A."/>
            <person name="Wilkins M.J."/>
            <person name="Williams K.H."/>
            <person name="Banfield J.F."/>
        </authorList>
    </citation>
    <scope>NUCLEOTIDE SEQUENCE [LARGE SCALE GENOMIC DNA]</scope>
</reference>
<comment type="caution">
    <text evidence="1">The sequence shown here is derived from an EMBL/GenBank/DDBJ whole genome shotgun (WGS) entry which is preliminary data.</text>
</comment>
<dbReference type="AlphaFoldDB" id="A0A0G1XZB6"/>
<gene>
    <name evidence="1" type="ORF">UY44_C0020G0013</name>
</gene>
<dbReference type="Proteomes" id="UP000033965">
    <property type="component" value="Unassembled WGS sequence"/>
</dbReference>
<sequence>MKTGIQTKKTRTLRCGSENYLKFNKSFMFCQVFDFIKKIISSFKLQFPCKRSSCRKYHHRFIKLFQYVIKIGKIAVAGKQDPCIELPRIQKYVRCHFHIKIGFFQSFSSFIKNYFYRFCNNFESNFLQFMQKIIHSFVIFPKPNIITIFQHFVLFLEKMLYFDPIQPKTGFLLSKIRIGSINKYNCFLLGHKFNITQKNRNCQIDDPIERLRVYEAGVRIYNYALTSLQVGQLYNQGSSIRFGPSSGSP</sequence>
<protein>
    <submittedName>
        <fullName evidence="1">Uncharacterized protein</fullName>
    </submittedName>
</protein>
<organism evidence="1 2">
    <name type="scientific">Candidatus Kaiserbacteria bacterium GW2011_GWA2_49_19</name>
    <dbReference type="NCBI Taxonomy" id="1618669"/>
    <lineage>
        <taxon>Bacteria</taxon>
        <taxon>Candidatus Kaiseribacteriota</taxon>
    </lineage>
</organism>
<evidence type="ECO:0000313" key="1">
    <source>
        <dbReference type="EMBL" id="KKW08012.1"/>
    </source>
</evidence>
<evidence type="ECO:0000313" key="2">
    <source>
        <dbReference type="Proteomes" id="UP000033965"/>
    </source>
</evidence>
<proteinExistence type="predicted"/>